<evidence type="ECO:0000313" key="1">
    <source>
        <dbReference type="EMBL" id="AIK95910.1"/>
    </source>
</evidence>
<dbReference type="eggNOG" id="ENOG502Z7PE">
    <property type="taxonomic scope" value="Bacteria"/>
</dbReference>
<gene>
    <name evidence="1" type="ORF">ID47_02930</name>
</gene>
<dbReference type="HOGENOM" id="CLU_267344_0_0_5"/>
<dbReference type="KEGG" id="paca:ID47_02930"/>
<dbReference type="OrthoDB" id="6065087at2"/>
<dbReference type="RefSeq" id="WP_038463566.1">
    <property type="nucleotide sequence ID" value="NZ_CP008941.1"/>
</dbReference>
<dbReference type="EMBL" id="CP008941">
    <property type="protein sequence ID" value="AIK95910.1"/>
    <property type="molecule type" value="Genomic_DNA"/>
</dbReference>
<organism evidence="1 2">
    <name type="scientific">Candidatus Odyssella acanthamoebae</name>
    <dbReference type="NCBI Taxonomy" id="91604"/>
    <lineage>
        <taxon>Bacteria</taxon>
        <taxon>Pseudomonadati</taxon>
        <taxon>Pseudomonadota</taxon>
        <taxon>Alphaproteobacteria</taxon>
        <taxon>Holosporales</taxon>
        <taxon>Candidatus Paracaedibacteraceae</taxon>
        <taxon>Candidatus Odyssella</taxon>
    </lineage>
</organism>
<reference evidence="1 2" key="1">
    <citation type="submission" date="2014-07" db="EMBL/GenBank/DDBJ databases">
        <title>Comparative genomic insights into amoeba endosymbionts belonging to the families of Holosporaceae and Candidatus Midichloriaceae within Rickettsiales.</title>
        <authorList>
            <person name="Wang Z."/>
            <person name="Wu M."/>
        </authorList>
    </citation>
    <scope>NUCLEOTIDE SEQUENCE [LARGE SCALE GENOMIC DNA]</scope>
    <source>
        <strain evidence="1">PRA3</strain>
    </source>
</reference>
<accession>A0A077AYX2</accession>
<sequence>MVKAFSPKPTLNFPVFGPEKNDRIAQEQERRINVPGVGKVLLPSAETAMFGKPGVIQEVKQESPTFGSLINANFFGGNPLGSFIDDVYTATEIPDEITLKQTPDDFNPLDDIIGYEEYQERLIEAETPYQLAFIKRRIDKEREYRKVQEDGGWLDVVAGLATGIVDPINLIPFSTAAKISLKAGESFLKMGAATARANILSLSASELLLHSTQETRTFGESAANITAGTLLSGVLGGSIGGISAYRASNRTFGELANALENDLKIPKEGENYLGGDKILITSEDLSNDTNIYKSLGAAAPNKTDAKLRKILGQGFAEKAAGNPVVRTATSESIETRRVAQELVDTGLQYQDNALGIASPMPVSTIVEQMKRERLTVLFNTTSDAFAKYTKREGPLPASERTVIVDAYGIAAKNNLLSLEEFKVEVAKALRRHGNHPVQEVREAATILRKDVLNYLRDYSIDVGLLDEKYRRDDTDYVHRLYDKEKIVARREDFKRVVQDWLRGDADLALDAAELGEVSEQIIQNILGGNADRVQYSGILLQTKKRGPLKERVFNIPDLMIEDFLVNDIEVILKRYINTMAADATVQSKFGSLDLKDQIGKIREDYQTKINNIKVKDPNVPQRRSALLEELDRNYQEQIASITEPKELKLLRDSYTQERQFIEQATPAEVLSRRNAIKVLDQRFQEEQKTFQEKVGKLPELSEKTKDRQAKMVRDYQTSRNSILEAKPKSAAMLERIKASRDAELNALQLSDPNYDIRAIDINNKYDNMINQLGVTDKDGLKKIKALEKARDKDISDIQLMVAQIRGTFNLNASSILDAYSGAKLLNFLKAGNYARLLGGQGISSAFDVGGIVFVHGIKNTIGDTLIAFVRNFGTLLKKSKGSIYQERLQEIKDLAVVNEMLLGTRIQALSDVSLSYTSGGLEKVSRKMTKATTFLSGINWINDKTKTMAAYVGAAKILRASVSKSLKDKEIIALASYGIDKRMLSRIGEQFKKFGKKDKGVLVAGVSGWADREAAEIFKLAISRLIDNTVITPRLEKPLFFSTQLGGLLGQFKSWGFAAYQRYFLAGLQRKDAEVVQGVASMVGLGVLQQVLRDYIDHGEVKERDVEEWITTGINRSGVLGYLSDATSTANNFTGGFIGRVTGLEKEGHFYSAQKAIESLSPTFGIAGHGFGILSNLLDGEKKLDSRTLYSIRQLIPTQNAFMVRKIWDYAEDQLRDSLGLQLRGQKKQKKTLY</sequence>
<protein>
    <submittedName>
        <fullName evidence="1">Uncharacterized protein</fullName>
    </submittedName>
</protein>
<keyword evidence="2" id="KW-1185">Reference proteome</keyword>
<dbReference type="AlphaFoldDB" id="A0A077AYX2"/>
<evidence type="ECO:0000313" key="2">
    <source>
        <dbReference type="Proteomes" id="UP000028926"/>
    </source>
</evidence>
<proteinExistence type="predicted"/>
<name>A0A077AYX2_9PROT</name>
<dbReference type="Proteomes" id="UP000028926">
    <property type="component" value="Chromosome"/>
</dbReference>
<dbReference type="STRING" id="91604.ID47_02930"/>